<dbReference type="Pfam" id="PF18900">
    <property type="entry name" value="DUF5656"/>
    <property type="match status" value="1"/>
</dbReference>
<organism evidence="2 3">
    <name type="scientific">Candidatus Gottesmanbacteria bacterium CG1_02_37_22</name>
    <dbReference type="NCBI Taxonomy" id="1805209"/>
    <lineage>
        <taxon>Bacteria</taxon>
        <taxon>Candidatus Gottesmaniibacteriota</taxon>
    </lineage>
</organism>
<evidence type="ECO:0000313" key="2">
    <source>
        <dbReference type="EMBL" id="OIO12724.1"/>
    </source>
</evidence>
<dbReference type="InterPro" id="IPR043715">
    <property type="entry name" value="DUF5656"/>
</dbReference>
<dbReference type="EMBL" id="MNUY01000081">
    <property type="protein sequence ID" value="OIO12724.1"/>
    <property type="molecule type" value="Genomic_DNA"/>
</dbReference>
<keyword evidence="1" id="KW-0472">Membrane</keyword>
<feature type="transmembrane region" description="Helical" evidence="1">
    <location>
        <begin position="254"/>
        <end position="272"/>
    </location>
</feature>
<name>A0A1J4TKP4_9BACT</name>
<dbReference type="Proteomes" id="UP000183120">
    <property type="component" value="Unassembled WGS sequence"/>
</dbReference>
<evidence type="ECO:0000256" key="1">
    <source>
        <dbReference type="SAM" id="Phobius"/>
    </source>
</evidence>
<feature type="transmembrane region" description="Helical" evidence="1">
    <location>
        <begin position="100"/>
        <end position="119"/>
    </location>
</feature>
<feature type="transmembrane region" description="Helical" evidence="1">
    <location>
        <begin position="195"/>
        <end position="216"/>
    </location>
</feature>
<protein>
    <submittedName>
        <fullName evidence="2">Uncharacterized protein</fullName>
    </submittedName>
</protein>
<evidence type="ECO:0000313" key="3">
    <source>
        <dbReference type="Proteomes" id="UP000183120"/>
    </source>
</evidence>
<reference evidence="2 3" key="1">
    <citation type="journal article" date="2016" name="Environ. Microbiol.">
        <title>Genomic resolution of a cold subsurface aquifer community provides metabolic insights for novel microbes adapted to high CO concentrations.</title>
        <authorList>
            <person name="Probst A.J."/>
            <person name="Castelle C.J."/>
            <person name="Singh A."/>
            <person name="Brown C.T."/>
            <person name="Anantharaman K."/>
            <person name="Sharon I."/>
            <person name="Hug L.A."/>
            <person name="Burstein D."/>
            <person name="Emerson J.B."/>
            <person name="Thomas B.C."/>
            <person name="Banfield J.F."/>
        </authorList>
    </citation>
    <scope>NUCLEOTIDE SEQUENCE [LARGE SCALE GENOMIC DNA]</scope>
    <source>
        <strain evidence="2">CG1_02_37_22</strain>
    </source>
</reference>
<feature type="transmembrane region" description="Helical" evidence="1">
    <location>
        <begin position="140"/>
        <end position="157"/>
    </location>
</feature>
<dbReference type="AlphaFoldDB" id="A0A1J4TKP4"/>
<keyword evidence="1" id="KW-1133">Transmembrane helix</keyword>
<sequence length="273" mass="31484">MGKFIRIWSKNRRKILTLDKKERFAIQTTLLTAGLLVTQFIWEDYRFAMVVILAVLSYALTAWSLKEDIKGIEWLLLFILPVMYVASLSLFYFLLPNRLFTKFIMTVLFSIGIYAILRIENIYNVAAVRSIQLLRVAQSVGLLLTLVIIYLSSNILYSLRLPYWLNMFMILPLVFILALQSLWSINLESKFSQAIIIYSGIVTLIMGELAVVLSFWPVQNSLYSLVMAACYYAFVGLIQQYLQDKLFKNVISEFILGFIFAVFLILLTSKWGG</sequence>
<keyword evidence="1" id="KW-0812">Transmembrane</keyword>
<accession>A0A1J4TKP4</accession>
<proteinExistence type="predicted"/>
<feature type="transmembrane region" description="Helical" evidence="1">
    <location>
        <begin position="222"/>
        <end position="242"/>
    </location>
</feature>
<comment type="caution">
    <text evidence="2">The sequence shown here is derived from an EMBL/GenBank/DDBJ whole genome shotgun (WGS) entry which is preliminary data.</text>
</comment>
<feature type="transmembrane region" description="Helical" evidence="1">
    <location>
        <begin position="74"/>
        <end position="94"/>
    </location>
</feature>
<feature type="transmembrane region" description="Helical" evidence="1">
    <location>
        <begin position="21"/>
        <end position="41"/>
    </location>
</feature>
<feature type="transmembrane region" description="Helical" evidence="1">
    <location>
        <begin position="47"/>
        <end position="65"/>
    </location>
</feature>
<gene>
    <name evidence="2" type="ORF">AUJ73_05085</name>
</gene>
<feature type="transmembrane region" description="Helical" evidence="1">
    <location>
        <begin position="163"/>
        <end position="183"/>
    </location>
</feature>